<feature type="region of interest" description="Disordered" evidence="2">
    <location>
        <begin position="253"/>
        <end position="280"/>
    </location>
</feature>
<dbReference type="GO" id="GO:0035721">
    <property type="term" value="P:intraciliary retrograde transport"/>
    <property type="evidence" value="ECO:0007669"/>
    <property type="project" value="TreeGrafter"/>
</dbReference>
<gene>
    <name evidence="3" type="ORF">TrVE_jg13922</name>
</gene>
<feature type="region of interest" description="Disordered" evidence="2">
    <location>
        <begin position="1"/>
        <end position="133"/>
    </location>
</feature>
<organism evidence="3 4">
    <name type="scientific">Triparma verrucosa</name>
    <dbReference type="NCBI Taxonomy" id="1606542"/>
    <lineage>
        <taxon>Eukaryota</taxon>
        <taxon>Sar</taxon>
        <taxon>Stramenopiles</taxon>
        <taxon>Ochrophyta</taxon>
        <taxon>Bolidophyceae</taxon>
        <taxon>Parmales</taxon>
        <taxon>Triparmaceae</taxon>
        <taxon>Triparma</taxon>
    </lineage>
</organism>
<name>A0A9W7B063_9STRA</name>
<feature type="compositionally biased region" description="Acidic residues" evidence="2">
    <location>
        <begin position="1"/>
        <end position="12"/>
    </location>
</feature>
<feature type="compositionally biased region" description="Low complexity" evidence="2">
    <location>
        <begin position="13"/>
        <end position="22"/>
    </location>
</feature>
<feature type="compositionally biased region" description="Polar residues" evidence="2">
    <location>
        <begin position="91"/>
        <end position="101"/>
    </location>
</feature>
<accession>A0A9W7B063</accession>
<keyword evidence="4" id="KW-1185">Reference proteome</keyword>
<feature type="compositionally biased region" description="Basic residues" evidence="2">
    <location>
        <begin position="265"/>
        <end position="280"/>
    </location>
</feature>
<comment type="caution">
    <text evidence="3">The sequence shown here is derived from an EMBL/GenBank/DDBJ whole genome shotgun (WGS) entry which is preliminary data.</text>
</comment>
<dbReference type="PANTHER" id="PTHR33724">
    <property type="entry name" value="INTRAFLAGELLAR TRANSPORT PROTEIN 43 HOMOLOG"/>
    <property type="match status" value="1"/>
</dbReference>
<dbReference type="EMBL" id="BRXX01000002">
    <property type="protein sequence ID" value="GMH81477.1"/>
    <property type="molecule type" value="Genomic_DNA"/>
</dbReference>
<proteinExistence type="predicted"/>
<dbReference type="GO" id="GO:0030991">
    <property type="term" value="C:intraciliary transport particle A"/>
    <property type="evidence" value="ECO:0007669"/>
    <property type="project" value="InterPro"/>
</dbReference>
<keyword evidence="1" id="KW-0970">Cilium biogenesis/degradation</keyword>
<evidence type="ECO:0000313" key="4">
    <source>
        <dbReference type="Proteomes" id="UP001165160"/>
    </source>
</evidence>
<sequence length="280" mass="30608">MPSWSDSDDSGSDPDLSSPSESKQNDNGLVRNAGFTNDEPSPPRAEVTEMIQDKKPGRRRRAVDETKPEVTKVEPTKSVSGWGGDDGGSFTKRSTSSNDMDSSATLTSGTAGSRKGRGGNNHFSDGDDIMVIPDLDDDLNEEEDITVQVAEAPKNVNRRVASLHELDSSIKYSVSSSENGVDLSVLTKNLVPIGSVDEKDESWDFFSLLQSVTQEFHKEKELSHDNDTVQEDIEAVKKQVTLTPAKELKEEDARRLDELVGGGGKVKKREGGRRRRGNDD</sequence>
<evidence type="ECO:0000313" key="3">
    <source>
        <dbReference type="EMBL" id="GMH81477.1"/>
    </source>
</evidence>
<dbReference type="Proteomes" id="UP001165160">
    <property type="component" value="Unassembled WGS sequence"/>
</dbReference>
<protein>
    <submittedName>
        <fullName evidence="3">Uncharacterized protein</fullName>
    </submittedName>
</protein>
<feature type="compositionally biased region" description="Low complexity" evidence="2">
    <location>
        <begin position="102"/>
        <end position="113"/>
    </location>
</feature>
<dbReference type="InterPro" id="IPR029302">
    <property type="entry name" value="IFT43"/>
</dbReference>
<evidence type="ECO:0000256" key="2">
    <source>
        <dbReference type="SAM" id="MobiDB-lite"/>
    </source>
</evidence>
<evidence type="ECO:0000256" key="1">
    <source>
        <dbReference type="ARBA" id="ARBA00022794"/>
    </source>
</evidence>
<dbReference type="AlphaFoldDB" id="A0A9W7B063"/>
<reference evidence="4" key="1">
    <citation type="journal article" date="2023" name="Commun. Biol.">
        <title>Genome analysis of Parmales, the sister group of diatoms, reveals the evolutionary specialization of diatoms from phago-mixotrophs to photoautotrophs.</title>
        <authorList>
            <person name="Ban H."/>
            <person name="Sato S."/>
            <person name="Yoshikawa S."/>
            <person name="Yamada K."/>
            <person name="Nakamura Y."/>
            <person name="Ichinomiya M."/>
            <person name="Sato N."/>
            <person name="Blanc-Mathieu R."/>
            <person name="Endo H."/>
            <person name="Kuwata A."/>
            <person name="Ogata H."/>
        </authorList>
    </citation>
    <scope>NUCLEOTIDE SEQUENCE [LARGE SCALE GENOMIC DNA]</scope>
    <source>
        <strain evidence="4">NIES 3699</strain>
    </source>
</reference>
<feature type="compositionally biased region" description="Basic and acidic residues" evidence="2">
    <location>
        <begin position="62"/>
        <end position="75"/>
    </location>
</feature>
<dbReference type="PANTHER" id="PTHR33724:SF1">
    <property type="entry name" value="INTRAFLAGELLAR TRANSPORT PROTEIN 43 HOMOLOG"/>
    <property type="match status" value="1"/>
</dbReference>
<dbReference type="Pfam" id="PF15305">
    <property type="entry name" value="IFT43"/>
    <property type="match status" value="1"/>
</dbReference>
<dbReference type="GO" id="GO:0005929">
    <property type="term" value="C:cilium"/>
    <property type="evidence" value="ECO:0007669"/>
    <property type="project" value="TreeGrafter"/>
</dbReference>